<evidence type="ECO:0000259" key="2">
    <source>
        <dbReference type="Pfam" id="PF00892"/>
    </source>
</evidence>
<feature type="transmembrane region" description="Helical" evidence="1">
    <location>
        <begin position="6"/>
        <end position="25"/>
    </location>
</feature>
<protein>
    <recommendedName>
        <fullName evidence="2">EamA domain-containing protein</fullName>
    </recommendedName>
</protein>
<accession>A0A6C0D9M6</accession>
<dbReference type="InterPro" id="IPR037185">
    <property type="entry name" value="EmrE-like"/>
</dbReference>
<feature type="transmembrane region" description="Helical" evidence="1">
    <location>
        <begin position="264"/>
        <end position="281"/>
    </location>
</feature>
<dbReference type="EMBL" id="MN739544">
    <property type="protein sequence ID" value="QHT12345.1"/>
    <property type="molecule type" value="Genomic_DNA"/>
</dbReference>
<dbReference type="GO" id="GO:0016020">
    <property type="term" value="C:membrane"/>
    <property type="evidence" value="ECO:0007669"/>
    <property type="project" value="InterPro"/>
</dbReference>
<keyword evidence="1" id="KW-0812">Transmembrane</keyword>
<dbReference type="Pfam" id="PF00892">
    <property type="entry name" value="EamA"/>
    <property type="match status" value="2"/>
</dbReference>
<dbReference type="SUPFAM" id="SSF103481">
    <property type="entry name" value="Multidrug resistance efflux transporter EmrE"/>
    <property type="match status" value="2"/>
</dbReference>
<feature type="transmembrane region" description="Helical" evidence="1">
    <location>
        <begin position="145"/>
        <end position="164"/>
    </location>
</feature>
<sequence>MIGDFSVVFSEIILSLYPILIKIVPTNFDTQLLSRFGVFTLAPLLFYSSQQFNIIKLFLYGAITLFHVVVSYAAFSSLSAGTAMALFYTYPIMNVIAGVLFLNESVSTSAILFLTLGFIGTIILSQEIPTEEVKGEKPIDIPRNFAIAAGLLAAFSETLMFLVVRETKSKNPIDSMLQLYPGAFILFSLYLFLTKRIETIDTNKRVWRDLTLFNLFVGFIGYSIRFYSINTVSTITFSLLSFAGVLSSYFFGRTFINEKASNKTYLGAALIAASASGISFLQN</sequence>
<evidence type="ECO:0000256" key="1">
    <source>
        <dbReference type="SAM" id="Phobius"/>
    </source>
</evidence>
<evidence type="ECO:0000313" key="3">
    <source>
        <dbReference type="EMBL" id="QHT12345.1"/>
    </source>
</evidence>
<feature type="domain" description="EamA" evidence="2">
    <location>
        <begin position="145"/>
        <end position="279"/>
    </location>
</feature>
<reference evidence="3" key="1">
    <citation type="journal article" date="2020" name="Nature">
        <title>Giant virus diversity and host interactions through global metagenomics.</title>
        <authorList>
            <person name="Schulz F."/>
            <person name="Roux S."/>
            <person name="Paez-Espino D."/>
            <person name="Jungbluth S."/>
            <person name="Walsh D.A."/>
            <person name="Denef V.J."/>
            <person name="McMahon K.D."/>
            <person name="Konstantinidis K.T."/>
            <person name="Eloe-Fadrosh E.A."/>
            <person name="Kyrpides N.C."/>
            <person name="Woyke T."/>
        </authorList>
    </citation>
    <scope>NUCLEOTIDE SEQUENCE</scope>
    <source>
        <strain evidence="3">GVMAG-M-3300023174-129</strain>
    </source>
</reference>
<organism evidence="3">
    <name type="scientific">viral metagenome</name>
    <dbReference type="NCBI Taxonomy" id="1070528"/>
    <lineage>
        <taxon>unclassified sequences</taxon>
        <taxon>metagenomes</taxon>
        <taxon>organismal metagenomes</taxon>
    </lineage>
</organism>
<dbReference type="AlphaFoldDB" id="A0A6C0D9M6"/>
<name>A0A6C0D9M6_9ZZZZ</name>
<dbReference type="PANTHER" id="PTHR22911">
    <property type="entry name" value="ACYL-MALONYL CONDENSING ENZYME-RELATED"/>
    <property type="match status" value="1"/>
</dbReference>
<feature type="transmembrane region" description="Helical" evidence="1">
    <location>
        <begin position="108"/>
        <end position="124"/>
    </location>
</feature>
<dbReference type="PANTHER" id="PTHR22911:SF137">
    <property type="entry name" value="SOLUTE CARRIER FAMILY 35 MEMBER G2-RELATED"/>
    <property type="match status" value="1"/>
</dbReference>
<dbReference type="InterPro" id="IPR000620">
    <property type="entry name" value="EamA_dom"/>
</dbReference>
<feature type="transmembrane region" description="Helical" evidence="1">
    <location>
        <begin position="206"/>
        <end position="226"/>
    </location>
</feature>
<keyword evidence="1" id="KW-1133">Transmembrane helix</keyword>
<keyword evidence="1" id="KW-0472">Membrane</keyword>
<feature type="transmembrane region" description="Helical" evidence="1">
    <location>
        <begin position="176"/>
        <end position="194"/>
    </location>
</feature>
<feature type="domain" description="EamA" evidence="2">
    <location>
        <begin position="2"/>
        <end position="125"/>
    </location>
</feature>
<proteinExistence type="predicted"/>
<feature type="transmembrane region" description="Helical" evidence="1">
    <location>
        <begin position="232"/>
        <end position="252"/>
    </location>
</feature>